<protein>
    <submittedName>
        <fullName evidence="5">Phosphoadenylyl-sulfate reductase (Thioredoxin)</fullName>
    </submittedName>
</protein>
<feature type="domain" description="Phosphoadenosine phosphosulphate reductase" evidence="4">
    <location>
        <begin position="47"/>
        <end position="174"/>
    </location>
</feature>
<proteinExistence type="inferred from homology"/>
<evidence type="ECO:0000259" key="4">
    <source>
        <dbReference type="Pfam" id="PF01507"/>
    </source>
</evidence>
<dbReference type="AlphaFoldDB" id="A0A8H8NNP0"/>
<feature type="region of interest" description="Disordered" evidence="3">
    <location>
        <begin position="228"/>
        <end position="251"/>
    </location>
</feature>
<dbReference type="GO" id="GO:0005737">
    <property type="term" value="C:cytoplasm"/>
    <property type="evidence" value="ECO:0007669"/>
    <property type="project" value="TreeGrafter"/>
</dbReference>
<evidence type="ECO:0000313" key="5">
    <source>
        <dbReference type="EMBL" id="QRW15795.1"/>
    </source>
</evidence>
<dbReference type="EMBL" id="CP059658">
    <property type="protein sequence ID" value="QRW15795.1"/>
    <property type="molecule type" value="Genomic_DNA"/>
</dbReference>
<sequence length="251" mass="28340">MTVTIPLQTDLLSLPLSPEQLDTINEQLRNESPQGILTWAVTHLPNLYQTTAFGLTGLAATDMLAKITTSPPPLIFIDTLYHFKETLDLANEVQRRYQSTMHVYRPEGTDTVEDFERIHGQKLWETDEPRYDYLVKVEPARRAYRELNVQAVITGRRATQGADRANLQPIEVDATGCVGDWHSTIKSGSGDAGERAGRWAGKEKTECGLHQDYFKLKLLAMKKQREEELRLKDESRPDTEALPSSTIVSTN</sequence>
<dbReference type="PANTHER" id="PTHR46509:SF1">
    <property type="entry name" value="PHOSPHOADENOSINE PHOSPHOSULFATE REDUCTASE"/>
    <property type="match status" value="1"/>
</dbReference>
<dbReference type="KEGG" id="rsx:RhiXN_03796"/>
<dbReference type="Pfam" id="PF01507">
    <property type="entry name" value="PAPS_reduct"/>
    <property type="match status" value="1"/>
</dbReference>
<dbReference type="RefSeq" id="XP_043176032.1">
    <property type="nucleotide sequence ID" value="XM_043323613.1"/>
</dbReference>
<evidence type="ECO:0000313" key="6">
    <source>
        <dbReference type="Proteomes" id="UP000650533"/>
    </source>
</evidence>
<reference evidence="5" key="1">
    <citation type="submission" date="2020-05" db="EMBL/GenBank/DDBJ databases">
        <title>Evolutionary and genomic comparisons of hybrid uninucleate and nonhybrid Rhizoctonia fungi.</title>
        <authorList>
            <person name="Li C."/>
            <person name="Chen X."/>
        </authorList>
    </citation>
    <scope>NUCLEOTIDE SEQUENCE</scope>
    <source>
        <strain evidence="5">AG-1 IA</strain>
    </source>
</reference>
<accession>A0A8H8NNP0</accession>
<dbReference type="GO" id="GO:0004604">
    <property type="term" value="F:phosphoadenylyl-sulfate reductase (thioredoxin) activity"/>
    <property type="evidence" value="ECO:0007669"/>
    <property type="project" value="TreeGrafter"/>
</dbReference>
<dbReference type="GO" id="GO:0019379">
    <property type="term" value="P:sulfate assimilation, phosphoadenylyl sulfate reduction by phosphoadenylyl-sulfate reductase (thioredoxin)"/>
    <property type="evidence" value="ECO:0007669"/>
    <property type="project" value="TreeGrafter"/>
</dbReference>
<evidence type="ECO:0000256" key="3">
    <source>
        <dbReference type="SAM" id="MobiDB-lite"/>
    </source>
</evidence>
<dbReference type="PANTHER" id="PTHR46509">
    <property type="entry name" value="PHOSPHOADENOSINE PHOSPHOSULFATE REDUCTASE"/>
    <property type="match status" value="1"/>
</dbReference>
<dbReference type="GeneID" id="67026076"/>
<evidence type="ECO:0000256" key="1">
    <source>
        <dbReference type="ARBA" id="ARBA00009732"/>
    </source>
</evidence>
<dbReference type="Gene3D" id="3.40.50.620">
    <property type="entry name" value="HUPs"/>
    <property type="match status" value="2"/>
</dbReference>
<dbReference type="InterPro" id="IPR002500">
    <property type="entry name" value="PAPS_reduct_dom"/>
</dbReference>
<comment type="similarity">
    <text evidence="1">Belongs to the PAPS reductase family. CysH subfamily.</text>
</comment>
<dbReference type="Proteomes" id="UP000650533">
    <property type="component" value="Chromosome 1"/>
</dbReference>
<dbReference type="InterPro" id="IPR014729">
    <property type="entry name" value="Rossmann-like_a/b/a_fold"/>
</dbReference>
<comment type="pathway">
    <text evidence="2">Sulfur metabolism; hydrogen sulfide biosynthesis; sulfite from sulfate.</text>
</comment>
<dbReference type="SUPFAM" id="SSF52402">
    <property type="entry name" value="Adenine nucleotide alpha hydrolases-like"/>
    <property type="match status" value="1"/>
</dbReference>
<evidence type="ECO:0000256" key="2">
    <source>
        <dbReference type="ARBA" id="ARBA00024327"/>
    </source>
</evidence>
<gene>
    <name evidence="5" type="ORF">RhiXN_03796</name>
</gene>
<feature type="compositionally biased region" description="Polar residues" evidence="3">
    <location>
        <begin position="242"/>
        <end position="251"/>
    </location>
</feature>
<feature type="compositionally biased region" description="Basic and acidic residues" evidence="3">
    <location>
        <begin position="228"/>
        <end position="239"/>
    </location>
</feature>
<name>A0A8H8NNP0_9AGAM</name>
<organism evidence="5 6">
    <name type="scientific">Rhizoctonia solani</name>
    <dbReference type="NCBI Taxonomy" id="456999"/>
    <lineage>
        <taxon>Eukaryota</taxon>
        <taxon>Fungi</taxon>
        <taxon>Dikarya</taxon>
        <taxon>Basidiomycota</taxon>
        <taxon>Agaricomycotina</taxon>
        <taxon>Agaricomycetes</taxon>
        <taxon>Cantharellales</taxon>
        <taxon>Ceratobasidiaceae</taxon>
        <taxon>Rhizoctonia</taxon>
    </lineage>
</organism>